<dbReference type="EMBL" id="CP001013">
    <property type="protein sequence ID" value="ACB33654.1"/>
    <property type="molecule type" value="Genomic_DNA"/>
</dbReference>
<dbReference type="Proteomes" id="UP000001693">
    <property type="component" value="Chromosome"/>
</dbReference>
<dbReference type="KEGG" id="lch:Lcho_1386"/>
<dbReference type="eggNOG" id="COG5653">
    <property type="taxonomic scope" value="Bacteria"/>
</dbReference>
<evidence type="ECO:0000256" key="1">
    <source>
        <dbReference type="SAM" id="MobiDB-lite"/>
    </source>
</evidence>
<feature type="domain" description="BioF2-like acetyltransferase" evidence="2">
    <location>
        <begin position="179"/>
        <end position="323"/>
    </location>
</feature>
<reference evidence="3 4" key="1">
    <citation type="submission" date="2008-03" db="EMBL/GenBank/DDBJ databases">
        <title>Complete sequence of Leptothrix cholodnii SP-6.</title>
        <authorList>
            <consortium name="US DOE Joint Genome Institute"/>
            <person name="Copeland A."/>
            <person name="Lucas S."/>
            <person name="Lapidus A."/>
            <person name="Glavina del Rio T."/>
            <person name="Dalin E."/>
            <person name="Tice H."/>
            <person name="Bruce D."/>
            <person name="Goodwin L."/>
            <person name="Pitluck S."/>
            <person name="Chertkov O."/>
            <person name="Brettin T."/>
            <person name="Detter J.C."/>
            <person name="Han C."/>
            <person name="Kuske C.R."/>
            <person name="Schmutz J."/>
            <person name="Larimer F."/>
            <person name="Land M."/>
            <person name="Hauser L."/>
            <person name="Kyrpides N."/>
            <person name="Lykidis A."/>
            <person name="Emerson D."/>
            <person name="Richardson P."/>
        </authorList>
    </citation>
    <scope>NUCLEOTIDE SEQUENCE [LARGE SCALE GENOMIC DNA]</scope>
    <source>
        <strain evidence="4">ATCC 51168 / LMG 8142 / SP-6</strain>
    </source>
</reference>
<accession>B1Y727</accession>
<dbReference type="OrthoDB" id="208468at2"/>
<dbReference type="Gene3D" id="3.40.630.30">
    <property type="match status" value="1"/>
</dbReference>
<dbReference type="STRING" id="395495.Lcho_1386"/>
<dbReference type="Pfam" id="PF13480">
    <property type="entry name" value="Acetyltransf_6"/>
    <property type="match status" value="1"/>
</dbReference>
<name>B1Y727_LEPCP</name>
<dbReference type="HOGENOM" id="CLU_684755_0_0_4"/>
<dbReference type="InterPro" id="IPR038740">
    <property type="entry name" value="BioF2-like_GNAT_dom"/>
</dbReference>
<protein>
    <recommendedName>
        <fullName evidence="2">BioF2-like acetyltransferase domain-containing protein</fullName>
    </recommendedName>
</protein>
<evidence type="ECO:0000313" key="4">
    <source>
        <dbReference type="Proteomes" id="UP000001693"/>
    </source>
</evidence>
<dbReference type="AlphaFoldDB" id="B1Y727"/>
<gene>
    <name evidence="3" type="ordered locus">Lcho_1386</name>
</gene>
<dbReference type="InterPro" id="IPR016181">
    <property type="entry name" value="Acyl_CoA_acyltransferase"/>
</dbReference>
<keyword evidence="4" id="KW-1185">Reference proteome</keyword>
<organism evidence="3 4">
    <name type="scientific">Leptothrix cholodnii (strain ATCC 51168 / LMG 8142 / SP-6)</name>
    <name type="common">Leptothrix discophora (strain SP-6)</name>
    <dbReference type="NCBI Taxonomy" id="395495"/>
    <lineage>
        <taxon>Bacteria</taxon>
        <taxon>Pseudomonadati</taxon>
        <taxon>Pseudomonadota</taxon>
        <taxon>Betaproteobacteria</taxon>
        <taxon>Burkholderiales</taxon>
        <taxon>Sphaerotilaceae</taxon>
        <taxon>Leptothrix</taxon>
    </lineage>
</organism>
<dbReference type="SUPFAM" id="SSF55729">
    <property type="entry name" value="Acyl-CoA N-acyltransferases (Nat)"/>
    <property type="match status" value="1"/>
</dbReference>
<proteinExistence type="predicted"/>
<evidence type="ECO:0000259" key="2">
    <source>
        <dbReference type="Pfam" id="PF13480"/>
    </source>
</evidence>
<evidence type="ECO:0000313" key="3">
    <source>
        <dbReference type="EMBL" id="ACB33654.1"/>
    </source>
</evidence>
<dbReference type="RefSeq" id="WP_012346416.1">
    <property type="nucleotide sequence ID" value="NC_010524.1"/>
</dbReference>
<sequence>MRIRAIRTLQELAPVRARWQQWQDHVNNDLAQFELVCRHRTEVESPCVIVIEQDSENNRDSGPDALLLGRIECNPFAPSIGYLQPVRMPARVLVVIHQGLLGKLDDAAAGEVIGYLRSLLRSGVADAVAFHHLPEHSPLWQALQIERDTRLSVKAPRWATHHEMRLPDDGRSVDSKLSAKHRSNMRRHQKDLEAAFPGRVVWRWMNAVDDIAALCAHLEPLAARTYQRALGVGFFDDDDHRRRYELFARRGQLRVQLLEIDSQVRAFWIGSIYADVFNLSETGYDPDLREFKVGTLLFIRLADALAQEGVRRLDFGLGDAPYKARFGDRSWRETPAWLFAPTARGMAMMLLLKLSLALDSGARRLVQHAGLTDRIKTGWRRRKAASGTRLTPSHPATARDRA</sequence>
<feature type="region of interest" description="Disordered" evidence="1">
    <location>
        <begin position="382"/>
        <end position="402"/>
    </location>
</feature>